<keyword evidence="5" id="KW-0689">Ribosomal protein</keyword>
<keyword evidence="2 5" id="KW-0808">Transferase</keyword>
<dbReference type="EMBL" id="NQVN01000001">
    <property type="protein sequence ID" value="PIP01042.1"/>
    <property type="molecule type" value="Genomic_DNA"/>
</dbReference>
<dbReference type="InterPro" id="IPR004556">
    <property type="entry name" value="HemK-like"/>
</dbReference>
<dbReference type="InterPro" id="IPR029063">
    <property type="entry name" value="SAM-dependent_MTases_sf"/>
</dbReference>
<dbReference type="CDD" id="cd02440">
    <property type="entry name" value="AdoMet_MTases"/>
    <property type="match status" value="1"/>
</dbReference>
<keyword evidence="6" id="KW-1185">Reference proteome</keyword>
<dbReference type="Pfam" id="PF05175">
    <property type="entry name" value="MTS"/>
    <property type="match status" value="1"/>
</dbReference>
<dbReference type="PANTHER" id="PTHR47806:SF1">
    <property type="entry name" value="RIBOSOMAL PROTEIN UL3 GLUTAMINE METHYLTRANSFERASE"/>
    <property type="match status" value="1"/>
</dbReference>
<dbReference type="PIRSF" id="PIRSF037167">
    <property type="entry name" value="Mtase_YfcB_prd"/>
    <property type="match status" value="1"/>
</dbReference>
<accession>A0A2G9X241</accession>
<organism evidence="5 6">
    <name type="scientific">Pleomorphomonas carboxyditropha</name>
    <dbReference type="NCBI Taxonomy" id="2023338"/>
    <lineage>
        <taxon>Bacteria</taxon>
        <taxon>Pseudomonadati</taxon>
        <taxon>Pseudomonadota</taxon>
        <taxon>Alphaproteobacteria</taxon>
        <taxon>Hyphomicrobiales</taxon>
        <taxon>Pleomorphomonadaceae</taxon>
        <taxon>Pleomorphomonas</taxon>
    </lineage>
</organism>
<keyword evidence="3" id="KW-0949">S-adenosyl-L-methionine</keyword>
<dbReference type="InterPro" id="IPR002052">
    <property type="entry name" value="DNA_methylase_N6_adenine_CS"/>
</dbReference>
<sequence length="323" mass="35254">MPAPCHSSRALFSGNTAVTDIADDLLTVRDLLRYAMSRYGDAEIGIGHGTSEAIDDAVFLILESLHLPIDDINPWLDARLTRAERRLVIERIDRRVDERMPTPYLVGKAYIQGVPFVVDPRVIVPRSFVGELLFSEAFSGEGEASLIRDPDDILSVADICTGSGCLAILAAMVFPNAAVDAVDLSEDALDVAAINVDRLGDGRVGLYHGDLFAPLDGRRYDLIITNPPYVDDEAMAELPDEYRQEPEMALAGGLDGLDIVRRIIEAAPDHLNPGGGLLCEVGSDREILEMTYPDLPFVWLDTAESEGEVFWLSAEDLGVTEDV</sequence>
<dbReference type="Gene3D" id="3.40.50.150">
    <property type="entry name" value="Vaccinia Virus protein VP39"/>
    <property type="match status" value="1"/>
</dbReference>
<evidence type="ECO:0000313" key="6">
    <source>
        <dbReference type="Proteomes" id="UP000231070"/>
    </source>
</evidence>
<evidence type="ECO:0000256" key="3">
    <source>
        <dbReference type="ARBA" id="ARBA00022691"/>
    </source>
</evidence>
<dbReference type="GO" id="GO:0005829">
    <property type="term" value="C:cytosol"/>
    <property type="evidence" value="ECO:0007669"/>
    <property type="project" value="TreeGrafter"/>
</dbReference>
<dbReference type="InterPro" id="IPR007848">
    <property type="entry name" value="Small_mtfrase_dom"/>
</dbReference>
<dbReference type="PROSITE" id="PS00092">
    <property type="entry name" value="N6_MTASE"/>
    <property type="match status" value="1"/>
</dbReference>
<dbReference type="GO" id="GO:0005840">
    <property type="term" value="C:ribosome"/>
    <property type="evidence" value="ECO:0007669"/>
    <property type="project" value="UniProtKB-KW"/>
</dbReference>
<evidence type="ECO:0000256" key="2">
    <source>
        <dbReference type="ARBA" id="ARBA00022679"/>
    </source>
</evidence>
<evidence type="ECO:0000256" key="1">
    <source>
        <dbReference type="ARBA" id="ARBA00022603"/>
    </source>
</evidence>
<evidence type="ECO:0000259" key="4">
    <source>
        <dbReference type="Pfam" id="PF05175"/>
    </source>
</evidence>
<name>A0A2G9X241_9HYPH</name>
<dbReference type="GO" id="GO:0036009">
    <property type="term" value="F:protein-glutamine N-methyltransferase activity"/>
    <property type="evidence" value="ECO:0007669"/>
    <property type="project" value="InterPro"/>
</dbReference>
<dbReference type="AlphaFoldDB" id="A0A2G9X241"/>
<protein>
    <submittedName>
        <fullName evidence="5">50S ribosomal protein L3 N(5)-glutamine methyltransferase</fullName>
    </submittedName>
</protein>
<dbReference type="GO" id="GO:0003676">
    <property type="term" value="F:nucleic acid binding"/>
    <property type="evidence" value="ECO:0007669"/>
    <property type="project" value="InterPro"/>
</dbReference>
<dbReference type="GO" id="GO:0032259">
    <property type="term" value="P:methylation"/>
    <property type="evidence" value="ECO:0007669"/>
    <property type="project" value="UniProtKB-KW"/>
</dbReference>
<gene>
    <name evidence="5" type="ORF">CJ014_02840</name>
</gene>
<feature type="domain" description="Methyltransferase small" evidence="4">
    <location>
        <begin position="155"/>
        <end position="234"/>
    </location>
</feature>
<dbReference type="InterPro" id="IPR017127">
    <property type="entry name" value="Ribosome_uL3_MTase"/>
</dbReference>
<dbReference type="Proteomes" id="UP000231070">
    <property type="component" value="Unassembled WGS sequence"/>
</dbReference>
<dbReference type="PANTHER" id="PTHR47806">
    <property type="entry name" value="50S RIBOSOMAL PROTEIN L3 GLUTAMINE METHYLTRANSFERASE"/>
    <property type="match status" value="1"/>
</dbReference>
<proteinExistence type="predicted"/>
<keyword evidence="1 5" id="KW-0489">Methyltransferase</keyword>
<dbReference type="NCBIfam" id="TIGR03533">
    <property type="entry name" value="L3_gln_methyl"/>
    <property type="match status" value="1"/>
</dbReference>
<comment type="caution">
    <text evidence="5">The sequence shown here is derived from an EMBL/GenBank/DDBJ whole genome shotgun (WGS) entry which is preliminary data.</text>
</comment>
<dbReference type="OrthoDB" id="9800643at2"/>
<reference evidence="5 6" key="1">
    <citation type="submission" date="2017-08" db="EMBL/GenBank/DDBJ databases">
        <title>Pleomorphomonas carboxidotrophicus sp. nov., a new mesophilic hydrogenogenic carboxidotroph.</title>
        <authorList>
            <person name="Esquivel-Elizondo S."/>
            <person name="Krajmalnik-Brown R."/>
            <person name="Maldonado J."/>
        </authorList>
    </citation>
    <scope>NUCLEOTIDE SEQUENCE [LARGE SCALE GENOMIC DNA]</scope>
    <source>
        <strain evidence="5 6">SVCO-16</strain>
    </source>
</reference>
<dbReference type="NCBIfam" id="TIGR00536">
    <property type="entry name" value="hemK_fam"/>
    <property type="match status" value="1"/>
</dbReference>
<dbReference type="SUPFAM" id="SSF53335">
    <property type="entry name" value="S-adenosyl-L-methionine-dependent methyltransferases"/>
    <property type="match status" value="1"/>
</dbReference>
<evidence type="ECO:0000313" key="5">
    <source>
        <dbReference type="EMBL" id="PIP01042.1"/>
    </source>
</evidence>
<keyword evidence="5" id="KW-0687">Ribonucleoprotein</keyword>